<gene>
    <name evidence="1" type="ORF">F383_22164</name>
</gene>
<evidence type="ECO:0000313" key="2">
    <source>
        <dbReference type="Proteomes" id="UP000032142"/>
    </source>
</evidence>
<keyword evidence="2" id="KW-1185">Reference proteome</keyword>
<accession>A0A0B0NWT0</accession>
<proteinExistence type="predicted"/>
<dbReference type="Proteomes" id="UP000032142">
    <property type="component" value="Unassembled WGS sequence"/>
</dbReference>
<organism evidence="1 2">
    <name type="scientific">Gossypium arboreum</name>
    <name type="common">Tree cotton</name>
    <name type="synonym">Gossypium nanking</name>
    <dbReference type="NCBI Taxonomy" id="29729"/>
    <lineage>
        <taxon>Eukaryota</taxon>
        <taxon>Viridiplantae</taxon>
        <taxon>Streptophyta</taxon>
        <taxon>Embryophyta</taxon>
        <taxon>Tracheophyta</taxon>
        <taxon>Spermatophyta</taxon>
        <taxon>Magnoliopsida</taxon>
        <taxon>eudicotyledons</taxon>
        <taxon>Gunneridae</taxon>
        <taxon>Pentapetalae</taxon>
        <taxon>rosids</taxon>
        <taxon>malvids</taxon>
        <taxon>Malvales</taxon>
        <taxon>Malvaceae</taxon>
        <taxon>Malvoideae</taxon>
        <taxon>Gossypium</taxon>
    </lineage>
</organism>
<evidence type="ECO:0000313" key="1">
    <source>
        <dbReference type="EMBL" id="KHG17117.1"/>
    </source>
</evidence>
<reference evidence="2" key="1">
    <citation type="submission" date="2014-09" db="EMBL/GenBank/DDBJ databases">
        <authorList>
            <person name="Mudge J."/>
            <person name="Ramaraj T."/>
            <person name="Lindquist I.E."/>
            <person name="Bharti A.K."/>
            <person name="Sundararajan A."/>
            <person name="Cameron C.T."/>
            <person name="Woodward J.E."/>
            <person name="May G.D."/>
            <person name="Brubaker C."/>
            <person name="Broadhvest J."/>
            <person name="Wilkins T.A."/>
        </authorList>
    </citation>
    <scope>NUCLEOTIDE SEQUENCE</scope>
    <source>
        <strain evidence="2">cv. AKA8401</strain>
    </source>
</reference>
<dbReference type="AlphaFoldDB" id="A0A0B0NWT0"/>
<protein>
    <submittedName>
        <fullName evidence="1">Uncharacterized protein</fullName>
    </submittedName>
</protein>
<sequence length="22" mass="2791">MYLNQIYITYNHSFLRMPIEPF</sequence>
<dbReference type="EMBL" id="KN407551">
    <property type="protein sequence ID" value="KHG17117.1"/>
    <property type="molecule type" value="Genomic_DNA"/>
</dbReference>
<name>A0A0B0NWT0_GOSAR</name>